<evidence type="ECO:0000256" key="1">
    <source>
        <dbReference type="SAM" id="MobiDB-lite"/>
    </source>
</evidence>
<accession>A0ABW6Q085</accession>
<feature type="compositionally biased region" description="Basic and acidic residues" evidence="1">
    <location>
        <begin position="1"/>
        <end position="23"/>
    </location>
</feature>
<proteinExistence type="predicted"/>
<evidence type="ECO:0000313" key="3">
    <source>
        <dbReference type="Proteomes" id="UP001601627"/>
    </source>
</evidence>
<sequence length="1127" mass="123765">MPHIQDEGGDDRDGLPRDGHHADQGGQGVSGEMTGKEAGLVGALALAAHYFPRKDDEGRILAGFEEATFFAHRKPQAWSNWASLPVAERNLIRQVMALMAPEWTDAKKLRAAVLALLGTLAPDPDLADRSGGSLRLPAGDPQLAEAVIPRVGGDFLGYAQRVTGPFFTFGKRPKAQAFAGPGTLKTRTAYLGQEHGTTSREIHIQATPGFLEAPGHEVLPQVHTRPQRDRVAPTVSQLLDVAKILSGQDKSVAYLHKVLKRFFKAMKTTDGELTELDLTSGDLQVLNAPTGSGKTVLVRVMASWAALNDRRIALAVTDVRATLDMAWDINNDLAYLHKNKHLAEPAHCTPLMSPSSMHRRAMDYAALGTSTQIDEWDRRARTDIALLSAGCAQRALMDPPTLYPYGEENCTSLTSPATGSTRLTCSFAPVCGKFQQFYRATDAAVIVTNHANLLEGRTRIGVVLDGQEFRGKARGTRGMSVLEMTLRACDALVIDEIDAFQTAAISRCTSELTLASRKRTTALREIDSDARNLPVVHEMALAAPVSHARLMAEMLLLWLCSGSGLRLNPGNEADSPDGASRDNTGWRLARSRDREILQLLFPHQTAADDVPPELFAFLDEIMPARWYAAVPDEEAKLPDGADWDAIQTALTILTAQRGQDHLTDTRDAMRTLLRELVPDAHQQAAVVNLLITRTVLRELDSALDELRMQAQTLRYLDLGSVRKILESMRSSTVATLYPLAMLGRSIHGYQVKGMDKKEQEAELLSRSFGGDPHTFVSELGGLTALLAAGVQRPVMGLSATAYLPQAVQEHIHAPVRWWLPDTRPESIVTLATPVRGSSGDAMRIGGLPPELKPNALRDLGRGLYEQQLAKRLARLEKHEPERARVILAVNSYEQAAYLASGVAQADGLNHRICLLVKKPEKQNYEEHLPAQVDRMVREELKEFPDRGEILIAPLAVIGRGLNIVVGTRSAVRDIYLCVRPVLSIEDTDWLHASVNAAGYNTLPAGGSDEPLAVLRAAGEASWKQLTKILRSPARFSNMDHDLRKELVAGMLVLLIQLAGRARRGETDMTLHIVDHSIHDKKFSSDLATIIEQIYRDWTPKQRDIMNELYGQALQAFLTYAGLDRETL</sequence>
<organism evidence="2 3">
    <name type="scientific">Streptomyces marokkonensis</name>
    <dbReference type="NCBI Taxonomy" id="324855"/>
    <lineage>
        <taxon>Bacteria</taxon>
        <taxon>Bacillati</taxon>
        <taxon>Actinomycetota</taxon>
        <taxon>Actinomycetes</taxon>
        <taxon>Kitasatosporales</taxon>
        <taxon>Streptomycetaceae</taxon>
        <taxon>Streptomyces</taxon>
    </lineage>
</organism>
<dbReference type="InterPro" id="IPR027417">
    <property type="entry name" value="P-loop_NTPase"/>
</dbReference>
<keyword evidence="3" id="KW-1185">Reference proteome</keyword>
<dbReference type="SUPFAM" id="SSF52540">
    <property type="entry name" value="P-loop containing nucleoside triphosphate hydrolases"/>
    <property type="match status" value="2"/>
</dbReference>
<gene>
    <name evidence="2" type="ORF">ACFVZC_02355</name>
</gene>
<evidence type="ECO:0008006" key="4">
    <source>
        <dbReference type="Google" id="ProtNLM"/>
    </source>
</evidence>
<dbReference type="Proteomes" id="UP001601627">
    <property type="component" value="Unassembled WGS sequence"/>
</dbReference>
<protein>
    <recommendedName>
        <fullName evidence="4">Helicase ATP-binding domain-containing protein</fullName>
    </recommendedName>
</protein>
<name>A0ABW6Q085_9ACTN</name>
<evidence type="ECO:0000313" key="2">
    <source>
        <dbReference type="EMBL" id="MFF1272261.1"/>
    </source>
</evidence>
<reference evidence="2 3" key="1">
    <citation type="submission" date="2024-09" db="EMBL/GenBank/DDBJ databases">
        <title>The Natural Products Discovery Center: Release of the First 8490 Sequenced Strains for Exploring Actinobacteria Biosynthetic Diversity.</title>
        <authorList>
            <person name="Kalkreuter E."/>
            <person name="Kautsar S.A."/>
            <person name="Yang D."/>
            <person name="Bader C.D."/>
            <person name="Teijaro C.N."/>
            <person name="Fluegel L."/>
            <person name="Davis C.M."/>
            <person name="Simpson J.R."/>
            <person name="Lauterbach L."/>
            <person name="Steele A.D."/>
            <person name="Gui C."/>
            <person name="Meng S."/>
            <person name="Li G."/>
            <person name="Viehrig K."/>
            <person name="Ye F."/>
            <person name="Su P."/>
            <person name="Kiefer A.F."/>
            <person name="Nichols A."/>
            <person name="Cepeda A.J."/>
            <person name="Yan W."/>
            <person name="Fan B."/>
            <person name="Jiang Y."/>
            <person name="Adhikari A."/>
            <person name="Zheng C.-J."/>
            <person name="Schuster L."/>
            <person name="Cowan T.M."/>
            <person name="Smanski M.J."/>
            <person name="Chevrette M.G."/>
            <person name="De Carvalho L.P.S."/>
            <person name="Shen B."/>
        </authorList>
    </citation>
    <scope>NUCLEOTIDE SEQUENCE [LARGE SCALE GENOMIC DNA]</scope>
    <source>
        <strain evidence="2 3">NPDC058328</strain>
    </source>
</reference>
<feature type="region of interest" description="Disordered" evidence="1">
    <location>
        <begin position="1"/>
        <end position="34"/>
    </location>
</feature>
<dbReference type="EMBL" id="JBHVZQ010000001">
    <property type="protein sequence ID" value="MFF1272261.1"/>
    <property type="molecule type" value="Genomic_DNA"/>
</dbReference>
<comment type="caution">
    <text evidence="2">The sequence shown here is derived from an EMBL/GenBank/DDBJ whole genome shotgun (WGS) entry which is preliminary data.</text>
</comment>
<dbReference type="RefSeq" id="WP_388232609.1">
    <property type="nucleotide sequence ID" value="NZ_JBHVZQ010000001.1"/>
</dbReference>